<protein>
    <submittedName>
        <fullName evidence="1">Uncharacterized protein</fullName>
    </submittedName>
</protein>
<name>A0ACC0AR64_CATRO</name>
<sequence length="278" mass="30048">MVSEPSFLASQVLDQDSLRMSGSRQIDTAILDDDDHFHDHKRDWPRTCYLISDGWTVAVPGSSSPATHGWATTATSPSILINHGWESHSLAVHSPVRGSQRRTADLDSTDKRQGVTASASASSSFGTPGLSAEQWSSFLQLLNSQKNANPAFENLSGYWSNPTISPYTCFYNKCWATGDGPTAKIQSMSWSSPIELQPYSSRAAQVKYSGVGQSTLPDTAQLAAPSHTAHTQVSAGLVQIQNQEENRQTNSPTPKGVSAPMEDQETSSNLSSNDESTR</sequence>
<proteinExistence type="predicted"/>
<gene>
    <name evidence="1" type="ORF">M9H77_22357</name>
</gene>
<evidence type="ECO:0000313" key="2">
    <source>
        <dbReference type="Proteomes" id="UP001060085"/>
    </source>
</evidence>
<reference evidence="2" key="1">
    <citation type="journal article" date="2023" name="Nat. Plants">
        <title>Single-cell RNA sequencing provides a high-resolution roadmap for understanding the multicellular compartmentation of specialized metabolism.</title>
        <authorList>
            <person name="Sun S."/>
            <person name="Shen X."/>
            <person name="Li Y."/>
            <person name="Li Y."/>
            <person name="Wang S."/>
            <person name="Li R."/>
            <person name="Zhang H."/>
            <person name="Shen G."/>
            <person name="Guo B."/>
            <person name="Wei J."/>
            <person name="Xu J."/>
            <person name="St-Pierre B."/>
            <person name="Chen S."/>
            <person name="Sun C."/>
        </authorList>
    </citation>
    <scope>NUCLEOTIDE SEQUENCE [LARGE SCALE GENOMIC DNA]</scope>
</reference>
<dbReference type="Proteomes" id="UP001060085">
    <property type="component" value="Linkage Group LG05"/>
</dbReference>
<keyword evidence="2" id="KW-1185">Reference proteome</keyword>
<organism evidence="1 2">
    <name type="scientific">Catharanthus roseus</name>
    <name type="common">Madagascar periwinkle</name>
    <name type="synonym">Vinca rosea</name>
    <dbReference type="NCBI Taxonomy" id="4058"/>
    <lineage>
        <taxon>Eukaryota</taxon>
        <taxon>Viridiplantae</taxon>
        <taxon>Streptophyta</taxon>
        <taxon>Embryophyta</taxon>
        <taxon>Tracheophyta</taxon>
        <taxon>Spermatophyta</taxon>
        <taxon>Magnoliopsida</taxon>
        <taxon>eudicotyledons</taxon>
        <taxon>Gunneridae</taxon>
        <taxon>Pentapetalae</taxon>
        <taxon>asterids</taxon>
        <taxon>lamiids</taxon>
        <taxon>Gentianales</taxon>
        <taxon>Apocynaceae</taxon>
        <taxon>Rauvolfioideae</taxon>
        <taxon>Vinceae</taxon>
        <taxon>Catharanthinae</taxon>
        <taxon>Catharanthus</taxon>
    </lineage>
</organism>
<dbReference type="EMBL" id="CM044705">
    <property type="protein sequence ID" value="KAI5663034.1"/>
    <property type="molecule type" value="Genomic_DNA"/>
</dbReference>
<accession>A0ACC0AR64</accession>
<comment type="caution">
    <text evidence="1">The sequence shown here is derived from an EMBL/GenBank/DDBJ whole genome shotgun (WGS) entry which is preliminary data.</text>
</comment>
<evidence type="ECO:0000313" key="1">
    <source>
        <dbReference type="EMBL" id="KAI5663034.1"/>
    </source>
</evidence>